<organism evidence="2 3">
    <name type="scientific">Rhodomicrobium udaipurense</name>
    <dbReference type="NCBI Taxonomy" id="1202716"/>
    <lineage>
        <taxon>Bacteria</taxon>
        <taxon>Pseudomonadati</taxon>
        <taxon>Pseudomonadota</taxon>
        <taxon>Alphaproteobacteria</taxon>
        <taxon>Hyphomicrobiales</taxon>
        <taxon>Hyphomicrobiaceae</taxon>
        <taxon>Rhodomicrobium</taxon>
    </lineage>
</organism>
<dbReference type="PANTHER" id="PTHR36509:SF2">
    <property type="entry name" value="BLL3101 PROTEIN"/>
    <property type="match status" value="1"/>
</dbReference>
<dbReference type="Proteomes" id="UP000623250">
    <property type="component" value="Unassembled WGS sequence"/>
</dbReference>
<evidence type="ECO:0000259" key="1">
    <source>
        <dbReference type="Pfam" id="PF06742"/>
    </source>
</evidence>
<feature type="domain" description="DUF1214" evidence="1">
    <location>
        <begin position="72"/>
        <end position="169"/>
    </location>
</feature>
<gene>
    <name evidence="2" type="ORF">JDN41_01275</name>
</gene>
<sequence>MPFLTRFLLFASIALILGLGTTWRAVSGGFFATTARHGPWTFWLREGTAEADPYTIAHIAREGSLPVTAASAMTFTATRDSAGSRLTGDCTYEVKGYAIPALWWNIAAFRKNGETMPNKTGRSSFSSANILAAPDGAFVVRLSPEVQPGNWLPLERGERVALRLTVLRPLAPDVLLNAAGRVLPTITLLECS</sequence>
<evidence type="ECO:0000313" key="2">
    <source>
        <dbReference type="EMBL" id="MBJ7542186.1"/>
    </source>
</evidence>
<dbReference type="Pfam" id="PF06742">
    <property type="entry name" value="DUF1214"/>
    <property type="match status" value="1"/>
</dbReference>
<accession>A0A8I1KIW4</accession>
<dbReference type="Gene3D" id="2.60.120.600">
    <property type="entry name" value="Domain of unknown function DUF1214, C-terminal domain"/>
    <property type="match status" value="1"/>
</dbReference>
<keyword evidence="3" id="KW-1185">Reference proteome</keyword>
<dbReference type="PIRSF" id="PIRSF009471">
    <property type="entry name" value="UCP009471"/>
    <property type="match status" value="1"/>
</dbReference>
<dbReference type="SUPFAM" id="SSF160935">
    <property type="entry name" value="VPA0735-like"/>
    <property type="match status" value="1"/>
</dbReference>
<dbReference type="EMBL" id="JAEMUK010000002">
    <property type="protein sequence ID" value="MBJ7542186.1"/>
    <property type="molecule type" value="Genomic_DNA"/>
</dbReference>
<dbReference type="InterPro" id="IPR012038">
    <property type="entry name" value="UCP009471"/>
</dbReference>
<name>A0A8I1KIW4_9HYPH</name>
<protein>
    <submittedName>
        <fullName evidence="2">DUF1214 domain-containing protein</fullName>
    </submittedName>
</protein>
<evidence type="ECO:0000313" key="3">
    <source>
        <dbReference type="Proteomes" id="UP000623250"/>
    </source>
</evidence>
<proteinExistence type="predicted"/>
<reference evidence="2 3" key="1">
    <citation type="submission" date="2020-12" db="EMBL/GenBank/DDBJ databases">
        <title>Revised draft genomes of Rhodomicrobium vannielii ATCC 17100 and Rhodomicrobium udaipurense JA643.</title>
        <authorList>
            <person name="Conners E.M."/>
            <person name="Davenport E.J."/>
            <person name="Bose A."/>
        </authorList>
    </citation>
    <scope>NUCLEOTIDE SEQUENCE [LARGE SCALE GENOMIC DNA]</scope>
    <source>
        <strain evidence="2 3">JA643</strain>
    </source>
</reference>
<dbReference type="InterPro" id="IPR037049">
    <property type="entry name" value="DUF1214_C_sf"/>
</dbReference>
<dbReference type="InterPro" id="IPR010621">
    <property type="entry name" value="DUF1214"/>
</dbReference>
<dbReference type="PANTHER" id="PTHR36509">
    <property type="entry name" value="BLL3101 PROTEIN"/>
    <property type="match status" value="1"/>
</dbReference>
<dbReference type="AlphaFoldDB" id="A0A8I1KIW4"/>
<dbReference type="RefSeq" id="WP_155955200.1">
    <property type="nucleotide sequence ID" value="NZ_JAEMUK010000002.1"/>
</dbReference>
<comment type="caution">
    <text evidence="2">The sequence shown here is derived from an EMBL/GenBank/DDBJ whole genome shotgun (WGS) entry which is preliminary data.</text>
</comment>